<evidence type="ECO:0000256" key="1">
    <source>
        <dbReference type="ARBA" id="ARBA00022729"/>
    </source>
</evidence>
<dbReference type="Proteomes" id="UP000000593">
    <property type="component" value="Chromosome 2"/>
</dbReference>
<dbReference type="HOGENOM" id="CLU_1057090_0_0_6"/>
<accession>Q6LL41</accession>
<feature type="chain" id="PRO_5004276154" description="Outer membrane protein beta-barrel domain-containing protein" evidence="2">
    <location>
        <begin position="20"/>
        <end position="263"/>
    </location>
</feature>
<protein>
    <recommendedName>
        <fullName evidence="5">Outer membrane protein beta-barrel domain-containing protein</fullName>
    </recommendedName>
</protein>
<sequence>MKKLLIVSLLASLSAPSFAANNAFVIEQESAGETTLKFGHKFDLGLGHLGLGLEHVLKDNLKKSKETTVGTSFTFDITDSFYIEPQLAVTMPSDSKIKGSHSFIDEDKTSTKINGEFETGNTYKVGVKAGYSFGEAFVSARYRYDIREDKLNLRDTSNSKNTKSAKFNDNVHRTDLTAGYNFEIVTVSANWIHKEGESKIKNVGGKVTASANEYEFKATGNGFGDLKPYVQYTVKSDIDSKGNLGKEKVNPDNVFMLGMQYNF</sequence>
<evidence type="ECO:0000313" key="3">
    <source>
        <dbReference type="EMBL" id="CAG22096.1"/>
    </source>
</evidence>
<dbReference type="SUPFAM" id="SSF56935">
    <property type="entry name" value="Porins"/>
    <property type="match status" value="1"/>
</dbReference>
<dbReference type="KEGG" id="ppr:PBPRB0223"/>
<evidence type="ECO:0000256" key="2">
    <source>
        <dbReference type="SAM" id="SignalP"/>
    </source>
</evidence>
<dbReference type="RefSeq" id="WP_011220316.1">
    <property type="nucleotide sequence ID" value="NC_006371.1"/>
</dbReference>
<dbReference type="InterPro" id="IPR053713">
    <property type="entry name" value="Bact_OM_Channel_sf"/>
</dbReference>
<gene>
    <name evidence="3" type="ordered locus">PBPRB0223</name>
</gene>
<reference evidence="4" key="1">
    <citation type="journal article" date="2005" name="Science">
        <title>Life at depth: Photobacterium profundum genome sequence and expression analysis.</title>
        <authorList>
            <person name="Vezzi A."/>
            <person name="Campanaro S."/>
            <person name="D'Angelo M."/>
            <person name="Simonato F."/>
            <person name="Vitulo N."/>
            <person name="Lauro F.M."/>
            <person name="Cestaro A."/>
            <person name="Malacrida G."/>
            <person name="Simionati B."/>
            <person name="Cannata N."/>
            <person name="Romualdi C."/>
            <person name="Bartlett D.H."/>
            <person name="Valle G."/>
        </authorList>
    </citation>
    <scope>NUCLEOTIDE SEQUENCE [LARGE SCALE GENOMIC DNA]</scope>
    <source>
        <strain evidence="4">ATCC BAA-1253 / SS9</strain>
    </source>
</reference>
<dbReference type="TCDB" id="1.B.35.4.1">
    <property type="family name" value="the oligogalacturonate-specific porin (kdgm) family"/>
</dbReference>
<keyword evidence="1 2" id="KW-0732">Signal</keyword>
<dbReference type="eggNOG" id="ENOG5031NXZ">
    <property type="taxonomic scope" value="Bacteria"/>
</dbReference>
<dbReference type="AlphaFoldDB" id="Q6LL41"/>
<dbReference type="Gene3D" id="2.40.160.40">
    <property type="entry name" value="monomeric porin ompg"/>
    <property type="match status" value="1"/>
</dbReference>
<evidence type="ECO:0008006" key="5">
    <source>
        <dbReference type="Google" id="ProtNLM"/>
    </source>
</evidence>
<feature type="signal peptide" evidence="2">
    <location>
        <begin position="1"/>
        <end position="19"/>
    </location>
</feature>
<dbReference type="EMBL" id="CR378675">
    <property type="protein sequence ID" value="CAG22096.1"/>
    <property type="molecule type" value="Genomic_DNA"/>
</dbReference>
<evidence type="ECO:0000313" key="4">
    <source>
        <dbReference type="Proteomes" id="UP000000593"/>
    </source>
</evidence>
<proteinExistence type="predicted"/>
<organism evidence="3 4">
    <name type="scientific">Photobacterium profundum (strain SS9)</name>
    <dbReference type="NCBI Taxonomy" id="298386"/>
    <lineage>
        <taxon>Bacteria</taxon>
        <taxon>Pseudomonadati</taxon>
        <taxon>Pseudomonadota</taxon>
        <taxon>Gammaproteobacteria</taxon>
        <taxon>Vibrionales</taxon>
        <taxon>Vibrionaceae</taxon>
        <taxon>Photobacterium</taxon>
    </lineage>
</organism>
<name>Q6LL41_PHOPR</name>
<keyword evidence="4" id="KW-1185">Reference proteome</keyword>